<keyword evidence="3 8" id="KW-0819">tRNA processing</keyword>
<organism evidence="10 11">
    <name type="scientific">Pseudocalidococcus azoricus BACA0444</name>
    <dbReference type="NCBI Taxonomy" id="2918990"/>
    <lineage>
        <taxon>Bacteria</taxon>
        <taxon>Bacillati</taxon>
        <taxon>Cyanobacteriota</taxon>
        <taxon>Cyanophyceae</taxon>
        <taxon>Acaryochloridales</taxon>
        <taxon>Thermosynechococcaceae</taxon>
        <taxon>Pseudocalidococcus</taxon>
        <taxon>Pseudocalidococcus azoricus</taxon>
    </lineage>
</organism>
<dbReference type="Proteomes" id="UP001268256">
    <property type="component" value="Unassembled WGS sequence"/>
</dbReference>
<proteinExistence type="inferred from homology"/>
<dbReference type="InterPro" id="IPR002125">
    <property type="entry name" value="CMP_dCMP_dom"/>
</dbReference>
<feature type="binding site" evidence="8">
    <location>
        <position position="96"/>
    </location>
    <ligand>
        <name>Zn(2+)</name>
        <dbReference type="ChEBI" id="CHEBI:29105"/>
        <note>catalytic</note>
    </ligand>
</feature>
<evidence type="ECO:0000259" key="9">
    <source>
        <dbReference type="PROSITE" id="PS51747"/>
    </source>
</evidence>
<dbReference type="SUPFAM" id="SSF53927">
    <property type="entry name" value="Cytidine deaminase-like"/>
    <property type="match status" value="1"/>
</dbReference>
<comment type="cofactor">
    <cofactor evidence="8">
        <name>Zn(2+)</name>
        <dbReference type="ChEBI" id="CHEBI:29105"/>
    </cofactor>
    <text evidence="8">Binds 1 zinc ion per subunit.</text>
</comment>
<feature type="active site" description="Proton donor" evidence="8">
    <location>
        <position position="65"/>
    </location>
</feature>
<evidence type="ECO:0000256" key="2">
    <source>
        <dbReference type="ARBA" id="ARBA00011738"/>
    </source>
</evidence>
<sequence>MSPATPEPPGLPHEYWMSQAMTLATAAGEFGEVPVGAVILDSQGQVVSTGANRRQRDNDPTAHAEIIALRQAGQIRGTWYLTDCTLYVTLEPCPMCTGAILQARIKTLIYGTTDPKAGAMGTVINIPTSPAAFHRLDVIGGVLGEDCRAQLQAWFREHRQRAKEKFPQE</sequence>
<comment type="similarity">
    <text evidence="1">Belongs to the cytidine and deoxycytidylate deaminase family. ADAT2 subfamily.</text>
</comment>
<evidence type="ECO:0000256" key="7">
    <source>
        <dbReference type="ARBA" id="ARBA00048045"/>
    </source>
</evidence>
<dbReference type="Pfam" id="PF00383">
    <property type="entry name" value="dCMP_cyt_deam_1"/>
    <property type="match status" value="1"/>
</dbReference>
<feature type="domain" description="CMP/dCMP-type deaminase" evidence="9">
    <location>
        <begin position="11"/>
        <end position="123"/>
    </location>
</feature>
<dbReference type="PANTHER" id="PTHR11079:SF202">
    <property type="entry name" value="TRNA-SPECIFIC ADENOSINE DEAMINASE"/>
    <property type="match status" value="1"/>
</dbReference>
<dbReference type="GO" id="GO:0052717">
    <property type="term" value="F:tRNA-specific adenosine-34 deaminase activity"/>
    <property type="evidence" value="ECO:0007669"/>
    <property type="project" value="UniProtKB-UniRule"/>
</dbReference>
<dbReference type="GO" id="GO:0008270">
    <property type="term" value="F:zinc ion binding"/>
    <property type="evidence" value="ECO:0007669"/>
    <property type="project" value="UniProtKB-UniRule"/>
</dbReference>
<evidence type="ECO:0000256" key="4">
    <source>
        <dbReference type="ARBA" id="ARBA00022723"/>
    </source>
</evidence>
<dbReference type="RefSeq" id="WP_322876663.1">
    <property type="nucleotide sequence ID" value="NZ_JAVMIP010000001.1"/>
</dbReference>
<comment type="catalytic activity">
    <reaction evidence="7 8">
        <text>adenosine(34) in tRNA + H2O + H(+) = inosine(34) in tRNA + NH4(+)</text>
        <dbReference type="Rhea" id="RHEA:43168"/>
        <dbReference type="Rhea" id="RHEA-COMP:10373"/>
        <dbReference type="Rhea" id="RHEA-COMP:10374"/>
        <dbReference type="ChEBI" id="CHEBI:15377"/>
        <dbReference type="ChEBI" id="CHEBI:15378"/>
        <dbReference type="ChEBI" id="CHEBI:28938"/>
        <dbReference type="ChEBI" id="CHEBI:74411"/>
        <dbReference type="ChEBI" id="CHEBI:82852"/>
        <dbReference type="EC" id="3.5.4.33"/>
    </reaction>
</comment>
<evidence type="ECO:0000256" key="3">
    <source>
        <dbReference type="ARBA" id="ARBA00022694"/>
    </source>
</evidence>
<feature type="binding site" evidence="8">
    <location>
        <position position="93"/>
    </location>
    <ligand>
        <name>Zn(2+)</name>
        <dbReference type="ChEBI" id="CHEBI:29105"/>
        <note>catalytic</note>
    </ligand>
</feature>
<keyword evidence="5 8" id="KW-0378">Hydrolase</keyword>
<dbReference type="HAMAP" id="MF_00972">
    <property type="entry name" value="tRNA_aden_deaminase"/>
    <property type="match status" value="1"/>
</dbReference>
<dbReference type="PANTHER" id="PTHR11079">
    <property type="entry name" value="CYTOSINE DEAMINASE FAMILY MEMBER"/>
    <property type="match status" value="1"/>
</dbReference>
<evidence type="ECO:0000313" key="11">
    <source>
        <dbReference type="Proteomes" id="UP001268256"/>
    </source>
</evidence>
<keyword evidence="4 8" id="KW-0479">Metal-binding</keyword>
<comment type="caution">
    <text evidence="10">The sequence shown here is derived from an EMBL/GenBank/DDBJ whole genome shotgun (WGS) entry which is preliminary data.</text>
</comment>
<dbReference type="FunFam" id="3.40.140.10:FF:000005">
    <property type="entry name" value="tRNA-specific adenosine deaminase"/>
    <property type="match status" value="1"/>
</dbReference>
<evidence type="ECO:0000313" key="10">
    <source>
        <dbReference type="EMBL" id="MDS3859328.1"/>
    </source>
</evidence>
<dbReference type="EMBL" id="JAVMIP010000001">
    <property type="protein sequence ID" value="MDS3859328.1"/>
    <property type="molecule type" value="Genomic_DNA"/>
</dbReference>
<protein>
    <recommendedName>
        <fullName evidence="8">tRNA-specific adenosine deaminase</fullName>
        <ecNumber evidence="8">3.5.4.33</ecNumber>
    </recommendedName>
</protein>
<dbReference type="InterPro" id="IPR016193">
    <property type="entry name" value="Cytidine_deaminase-like"/>
</dbReference>
<dbReference type="Gene3D" id="3.40.140.10">
    <property type="entry name" value="Cytidine Deaminase, domain 2"/>
    <property type="match status" value="1"/>
</dbReference>
<keyword evidence="6 8" id="KW-0862">Zinc</keyword>
<dbReference type="CDD" id="cd01285">
    <property type="entry name" value="nucleoside_deaminase"/>
    <property type="match status" value="1"/>
</dbReference>
<evidence type="ECO:0000256" key="6">
    <source>
        <dbReference type="ARBA" id="ARBA00022833"/>
    </source>
</evidence>
<evidence type="ECO:0000256" key="1">
    <source>
        <dbReference type="ARBA" id="ARBA00010669"/>
    </source>
</evidence>
<evidence type="ECO:0000256" key="5">
    <source>
        <dbReference type="ARBA" id="ARBA00022801"/>
    </source>
</evidence>
<keyword evidence="11" id="KW-1185">Reference proteome</keyword>
<dbReference type="PROSITE" id="PS00903">
    <property type="entry name" value="CYT_DCMP_DEAMINASES_1"/>
    <property type="match status" value="1"/>
</dbReference>
<evidence type="ECO:0000256" key="8">
    <source>
        <dbReference type="HAMAP-Rule" id="MF_00972"/>
    </source>
</evidence>
<name>A0AAE4FPI9_9CYAN</name>
<dbReference type="EC" id="3.5.4.33" evidence="8"/>
<gene>
    <name evidence="8 10" type="primary">tadA</name>
    <name evidence="10" type="ORF">RIF25_00765</name>
</gene>
<dbReference type="PROSITE" id="PS51747">
    <property type="entry name" value="CYT_DCMP_DEAMINASES_2"/>
    <property type="match status" value="1"/>
</dbReference>
<feature type="binding site" evidence="8">
    <location>
        <position position="63"/>
    </location>
    <ligand>
        <name>Zn(2+)</name>
        <dbReference type="ChEBI" id="CHEBI:29105"/>
        <note>catalytic</note>
    </ligand>
</feature>
<dbReference type="InterPro" id="IPR028883">
    <property type="entry name" value="tRNA_aden_deaminase"/>
</dbReference>
<reference evidence="11" key="1">
    <citation type="submission" date="2023-07" db="EMBL/GenBank/DDBJ databases">
        <authorList>
            <person name="Luz R."/>
            <person name="Cordeiro R."/>
            <person name="Fonseca A."/>
            <person name="Goncalves V."/>
        </authorList>
    </citation>
    <scope>NUCLEOTIDE SEQUENCE [LARGE SCALE GENOMIC DNA]</scope>
    <source>
        <strain evidence="11">BACA0444</strain>
    </source>
</reference>
<dbReference type="GO" id="GO:0002100">
    <property type="term" value="P:tRNA wobble adenosine to inosine editing"/>
    <property type="evidence" value="ECO:0007669"/>
    <property type="project" value="UniProtKB-UniRule"/>
</dbReference>
<accession>A0AAE4FPI9</accession>
<comment type="function">
    <text evidence="8">Catalyzes the deamination of adenosine to inosine at the wobble position 34 of tRNA(Arg2).</text>
</comment>
<comment type="subunit">
    <text evidence="2 8">Homodimer.</text>
</comment>
<dbReference type="AlphaFoldDB" id="A0AAE4FPI9"/>
<dbReference type="NCBIfam" id="NF008113">
    <property type="entry name" value="PRK10860.1"/>
    <property type="match status" value="1"/>
</dbReference>
<dbReference type="InterPro" id="IPR016192">
    <property type="entry name" value="APOBEC/CMP_deaminase_Zn-bd"/>
</dbReference>